<evidence type="ECO:0000256" key="2">
    <source>
        <dbReference type="ARBA" id="ARBA00022741"/>
    </source>
</evidence>
<dbReference type="SMART" id="SM00175">
    <property type="entry name" value="RAB"/>
    <property type="match status" value="1"/>
</dbReference>
<dbReference type="GO" id="GO:0005525">
    <property type="term" value="F:GTP binding"/>
    <property type="evidence" value="ECO:0007669"/>
    <property type="project" value="UniProtKB-KW"/>
</dbReference>
<organism evidence="4 5">
    <name type="scientific">Mycena sanguinolenta</name>
    <dbReference type="NCBI Taxonomy" id="230812"/>
    <lineage>
        <taxon>Eukaryota</taxon>
        <taxon>Fungi</taxon>
        <taxon>Dikarya</taxon>
        <taxon>Basidiomycota</taxon>
        <taxon>Agaricomycotina</taxon>
        <taxon>Agaricomycetes</taxon>
        <taxon>Agaricomycetidae</taxon>
        <taxon>Agaricales</taxon>
        <taxon>Marasmiineae</taxon>
        <taxon>Mycenaceae</taxon>
        <taxon>Mycena</taxon>
    </lineage>
</organism>
<dbReference type="GO" id="GO:0003924">
    <property type="term" value="F:GTPase activity"/>
    <property type="evidence" value="ECO:0007669"/>
    <property type="project" value="InterPro"/>
</dbReference>
<dbReference type="Pfam" id="PF00071">
    <property type="entry name" value="Ras"/>
    <property type="match status" value="1"/>
</dbReference>
<keyword evidence="5" id="KW-1185">Reference proteome</keyword>
<dbReference type="PANTHER" id="PTHR24072">
    <property type="entry name" value="RHO FAMILY GTPASE"/>
    <property type="match status" value="1"/>
</dbReference>
<proteinExistence type="predicted"/>
<dbReference type="AlphaFoldDB" id="A0A8H7CNQ5"/>
<gene>
    <name evidence="4" type="ORF">MSAN_01934900</name>
</gene>
<dbReference type="InterPro" id="IPR003578">
    <property type="entry name" value="Small_GTPase_Rho"/>
</dbReference>
<dbReference type="PROSITE" id="PS51421">
    <property type="entry name" value="RAS"/>
    <property type="match status" value="1"/>
</dbReference>
<accession>A0A8H7CNQ5</accession>
<dbReference type="PROSITE" id="PS51420">
    <property type="entry name" value="RHO"/>
    <property type="match status" value="1"/>
</dbReference>
<evidence type="ECO:0000313" key="4">
    <source>
        <dbReference type="EMBL" id="KAF7344530.1"/>
    </source>
</evidence>
<keyword evidence="3" id="KW-0342">GTP-binding</keyword>
<name>A0A8H7CNQ5_9AGAR</name>
<dbReference type="OrthoDB" id="2856475at2759"/>
<dbReference type="SMART" id="SM00174">
    <property type="entry name" value="RHO"/>
    <property type="match status" value="1"/>
</dbReference>
<dbReference type="Gene3D" id="3.40.50.300">
    <property type="entry name" value="P-loop containing nucleotide triphosphate hydrolases"/>
    <property type="match status" value="1"/>
</dbReference>
<dbReference type="NCBIfam" id="TIGR00231">
    <property type="entry name" value="small_GTP"/>
    <property type="match status" value="1"/>
</dbReference>
<sequence>MHAYSHSSSEVIDTCFVTTVMQEKHYPFKVFDTGVLVGGGDFEWTQAHDRLRPLAYPRTDVFLVCFKVTSPISLDRVRDEWVPEIRHHCRDVPFLLVATQIDLRDDSEAVEKLISQNQRLISAEEGKRLAHELGAAKYVECSALTQEGLNNIFEEAINTTFESPINHSSQSRRRIKCVIV</sequence>
<dbReference type="InterPro" id="IPR027417">
    <property type="entry name" value="P-loop_NTPase"/>
</dbReference>
<dbReference type="EMBL" id="JACAZH010000021">
    <property type="protein sequence ID" value="KAF7344530.1"/>
    <property type="molecule type" value="Genomic_DNA"/>
</dbReference>
<dbReference type="GO" id="GO:0007264">
    <property type="term" value="P:small GTPase-mediated signal transduction"/>
    <property type="evidence" value="ECO:0007669"/>
    <property type="project" value="InterPro"/>
</dbReference>
<dbReference type="InterPro" id="IPR005225">
    <property type="entry name" value="Small_GTP-bd"/>
</dbReference>
<keyword evidence="1" id="KW-0488">Methylation</keyword>
<comment type="caution">
    <text evidence="4">The sequence shown here is derived from an EMBL/GenBank/DDBJ whole genome shotgun (WGS) entry which is preliminary data.</text>
</comment>
<dbReference type="PROSITE" id="PS51419">
    <property type="entry name" value="RAB"/>
    <property type="match status" value="1"/>
</dbReference>
<dbReference type="InterPro" id="IPR001806">
    <property type="entry name" value="Small_GTPase"/>
</dbReference>
<keyword evidence="2" id="KW-0547">Nucleotide-binding</keyword>
<protein>
    <submittedName>
        <fullName evidence="4">Small GTPase Cdc42</fullName>
    </submittedName>
</protein>
<evidence type="ECO:0000256" key="1">
    <source>
        <dbReference type="ARBA" id="ARBA00022481"/>
    </source>
</evidence>
<dbReference type="SUPFAM" id="SSF52540">
    <property type="entry name" value="P-loop containing nucleoside triphosphate hydrolases"/>
    <property type="match status" value="1"/>
</dbReference>
<evidence type="ECO:0000256" key="3">
    <source>
        <dbReference type="ARBA" id="ARBA00023134"/>
    </source>
</evidence>
<reference evidence="4" key="1">
    <citation type="submission" date="2020-05" db="EMBL/GenBank/DDBJ databases">
        <title>Mycena genomes resolve the evolution of fungal bioluminescence.</title>
        <authorList>
            <person name="Tsai I.J."/>
        </authorList>
    </citation>
    <scope>NUCLEOTIDE SEQUENCE</scope>
    <source>
        <strain evidence="4">160909Yilan</strain>
    </source>
</reference>
<dbReference type="Proteomes" id="UP000623467">
    <property type="component" value="Unassembled WGS sequence"/>
</dbReference>
<evidence type="ECO:0000313" key="5">
    <source>
        <dbReference type="Proteomes" id="UP000623467"/>
    </source>
</evidence>